<gene>
    <name evidence="3" type="ORF">DIABBA_LOCUS4105</name>
</gene>
<dbReference type="EMBL" id="OU898277">
    <property type="protein sequence ID" value="CAG9830398.1"/>
    <property type="molecule type" value="Genomic_DNA"/>
</dbReference>
<dbReference type="InterPro" id="IPR016187">
    <property type="entry name" value="CTDL_fold"/>
</dbReference>
<sequence length="163" mass="18424">MLSLITYLFFFSSFVFSGSQAETCSATNPKNNYYLGDTQVTWANAIVSCQAVGMSLVSIQNQPKQDEVTKFLQSTRINYTGIENAIWTAGNRLQDEVHWRWLRQEPVVYTNWLNGEPNNATGDEKCLSVVFYGNTGWNDIACNRTYHPLCEKQICCSSCKSCS</sequence>
<dbReference type="InterPro" id="IPR050111">
    <property type="entry name" value="C-type_lectin/snaclec_domain"/>
</dbReference>
<keyword evidence="4" id="KW-1185">Reference proteome</keyword>
<dbReference type="Pfam" id="PF00059">
    <property type="entry name" value="Lectin_C"/>
    <property type="match status" value="1"/>
</dbReference>
<evidence type="ECO:0000313" key="4">
    <source>
        <dbReference type="Proteomes" id="UP001153709"/>
    </source>
</evidence>
<dbReference type="OrthoDB" id="7962197at2759"/>
<dbReference type="AlphaFoldDB" id="A0A9N9SRC6"/>
<proteinExistence type="predicted"/>
<dbReference type="CDD" id="cd00037">
    <property type="entry name" value="CLECT"/>
    <property type="match status" value="1"/>
</dbReference>
<name>A0A9N9SRC6_DIABA</name>
<dbReference type="SUPFAM" id="SSF56436">
    <property type="entry name" value="C-type lectin-like"/>
    <property type="match status" value="1"/>
</dbReference>
<feature type="domain" description="C-type lectin" evidence="2">
    <location>
        <begin position="33"/>
        <end position="151"/>
    </location>
</feature>
<reference evidence="3" key="1">
    <citation type="submission" date="2022-01" db="EMBL/GenBank/DDBJ databases">
        <authorList>
            <person name="King R."/>
        </authorList>
    </citation>
    <scope>NUCLEOTIDE SEQUENCE</scope>
</reference>
<evidence type="ECO:0000256" key="1">
    <source>
        <dbReference type="SAM" id="SignalP"/>
    </source>
</evidence>
<keyword evidence="1" id="KW-0732">Signal</keyword>
<dbReference type="InterPro" id="IPR016186">
    <property type="entry name" value="C-type_lectin-like/link_sf"/>
</dbReference>
<dbReference type="SMART" id="SM00034">
    <property type="entry name" value="CLECT"/>
    <property type="match status" value="1"/>
</dbReference>
<evidence type="ECO:0000313" key="3">
    <source>
        <dbReference type="EMBL" id="CAG9830398.1"/>
    </source>
</evidence>
<protein>
    <recommendedName>
        <fullName evidence="2">C-type lectin domain-containing protein</fullName>
    </recommendedName>
</protein>
<dbReference type="Proteomes" id="UP001153709">
    <property type="component" value="Chromosome 2"/>
</dbReference>
<dbReference type="InterPro" id="IPR001304">
    <property type="entry name" value="C-type_lectin-like"/>
</dbReference>
<dbReference type="Gene3D" id="3.10.100.10">
    <property type="entry name" value="Mannose-Binding Protein A, subunit A"/>
    <property type="match status" value="1"/>
</dbReference>
<feature type="signal peptide" evidence="1">
    <location>
        <begin position="1"/>
        <end position="21"/>
    </location>
</feature>
<dbReference type="PANTHER" id="PTHR22803">
    <property type="entry name" value="MANNOSE, PHOSPHOLIPASE, LECTIN RECEPTOR RELATED"/>
    <property type="match status" value="1"/>
</dbReference>
<accession>A0A9N9SRC6</accession>
<evidence type="ECO:0000259" key="2">
    <source>
        <dbReference type="PROSITE" id="PS50041"/>
    </source>
</evidence>
<organism evidence="3 4">
    <name type="scientific">Diabrotica balteata</name>
    <name type="common">Banded cucumber beetle</name>
    <dbReference type="NCBI Taxonomy" id="107213"/>
    <lineage>
        <taxon>Eukaryota</taxon>
        <taxon>Metazoa</taxon>
        <taxon>Ecdysozoa</taxon>
        <taxon>Arthropoda</taxon>
        <taxon>Hexapoda</taxon>
        <taxon>Insecta</taxon>
        <taxon>Pterygota</taxon>
        <taxon>Neoptera</taxon>
        <taxon>Endopterygota</taxon>
        <taxon>Coleoptera</taxon>
        <taxon>Polyphaga</taxon>
        <taxon>Cucujiformia</taxon>
        <taxon>Chrysomeloidea</taxon>
        <taxon>Chrysomelidae</taxon>
        <taxon>Galerucinae</taxon>
        <taxon>Diabroticina</taxon>
        <taxon>Diabroticites</taxon>
        <taxon>Diabrotica</taxon>
    </lineage>
</organism>
<feature type="chain" id="PRO_5040441026" description="C-type lectin domain-containing protein" evidence="1">
    <location>
        <begin position="22"/>
        <end position="163"/>
    </location>
</feature>
<dbReference type="PROSITE" id="PS50041">
    <property type="entry name" value="C_TYPE_LECTIN_2"/>
    <property type="match status" value="1"/>
</dbReference>